<dbReference type="InterPro" id="IPR050586">
    <property type="entry name" value="CPA3_Na-H_Antiporter_D"/>
</dbReference>
<dbReference type="PANTHER" id="PTHR42703:SF1">
    <property type="entry name" value="NA(+)_H(+) ANTIPORTER SUBUNIT D1"/>
    <property type="match status" value="1"/>
</dbReference>
<reference evidence="7" key="1">
    <citation type="submission" date="2023-06" db="EMBL/GenBank/DDBJ databases">
        <title>Uncultivated large filamentous bacteria from sulfidic sediments reveal new species and different genomic features in energy metabolism and defense.</title>
        <authorList>
            <person name="Fonseca A."/>
        </authorList>
    </citation>
    <scope>NUCLEOTIDE SEQUENCE</scope>
    <source>
        <strain evidence="7">HSG4</strain>
    </source>
</reference>
<name>A0ABT7VTP1_9GAMM</name>
<keyword evidence="8" id="KW-1185">Reference proteome</keyword>
<keyword evidence="3 6" id="KW-0812">Transmembrane</keyword>
<evidence type="ECO:0000256" key="6">
    <source>
        <dbReference type="SAM" id="Phobius"/>
    </source>
</evidence>
<comment type="subcellular location">
    <subcellularLocation>
        <location evidence="1">Cell membrane</location>
        <topology evidence="1">Multi-pass membrane protein</topology>
    </subcellularLocation>
</comment>
<dbReference type="Proteomes" id="UP001171945">
    <property type="component" value="Unassembled WGS sequence"/>
</dbReference>
<keyword evidence="5 6" id="KW-0472">Membrane</keyword>
<gene>
    <name evidence="7" type="ORF">QUF54_06155</name>
</gene>
<comment type="caution">
    <text evidence="7">The sequence shown here is derived from an EMBL/GenBank/DDBJ whole genome shotgun (WGS) entry which is preliminary data.</text>
</comment>
<evidence type="ECO:0000256" key="4">
    <source>
        <dbReference type="ARBA" id="ARBA00022989"/>
    </source>
</evidence>
<protein>
    <recommendedName>
        <fullName evidence="9">Cation:proton antiporter</fullName>
    </recommendedName>
</protein>
<evidence type="ECO:0000256" key="1">
    <source>
        <dbReference type="ARBA" id="ARBA00004651"/>
    </source>
</evidence>
<organism evidence="7 8">
    <name type="scientific">Candidatus Marithioploca araucensis</name>
    <dbReference type="NCBI Taxonomy" id="70273"/>
    <lineage>
        <taxon>Bacteria</taxon>
        <taxon>Pseudomonadati</taxon>
        <taxon>Pseudomonadota</taxon>
        <taxon>Gammaproteobacteria</taxon>
        <taxon>Thiotrichales</taxon>
        <taxon>Thiotrichaceae</taxon>
        <taxon>Candidatus Marithioploca</taxon>
    </lineage>
</organism>
<evidence type="ECO:0008006" key="9">
    <source>
        <dbReference type="Google" id="ProtNLM"/>
    </source>
</evidence>
<sequence>LVGTAQVSMLSTLLFIGLALSLIGIPPLPGFWAKFLLLKGALGIEGVWYQTAIAVVSIATVIETAYFIRIARLMFQQRTSQTADAPHIRELAPALSLVALLFVSVFTVGSIGKTLTAAAEESADRAVYIDTVEVQS</sequence>
<evidence type="ECO:0000256" key="3">
    <source>
        <dbReference type="ARBA" id="ARBA00022692"/>
    </source>
</evidence>
<feature type="non-terminal residue" evidence="7">
    <location>
        <position position="1"/>
    </location>
</feature>
<feature type="transmembrane region" description="Helical" evidence="6">
    <location>
        <begin position="7"/>
        <end position="28"/>
    </location>
</feature>
<evidence type="ECO:0000313" key="7">
    <source>
        <dbReference type="EMBL" id="MDM8562921.1"/>
    </source>
</evidence>
<dbReference type="PANTHER" id="PTHR42703">
    <property type="entry name" value="NADH DEHYDROGENASE"/>
    <property type="match status" value="1"/>
</dbReference>
<evidence type="ECO:0000256" key="5">
    <source>
        <dbReference type="ARBA" id="ARBA00023136"/>
    </source>
</evidence>
<proteinExistence type="predicted"/>
<keyword evidence="4 6" id="KW-1133">Transmembrane helix</keyword>
<keyword evidence="2" id="KW-1003">Cell membrane</keyword>
<accession>A0ABT7VTP1</accession>
<feature type="transmembrane region" description="Helical" evidence="6">
    <location>
        <begin position="48"/>
        <end position="70"/>
    </location>
</feature>
<feature type="transmembrane region" description="Helical" evidence="6">
    <location>
        <begin position="91"/>
        <end position="112"/>
    </location>
</feature>
<evidence type="ECO:0000313" key="8">
    <source>
        <dbReference type="Proteomes" id="UP001171945"/>
    </source>
</evidence>
<evidence type="ECO:0000256" key="2">
    <source>
        <dbReference type="ARBA" id="ARBA00022475"/>
    </source>
</evidence>
<dbReference type="EMBL" id="JAUCGM010000351">
    <property type="protein sequence ID" value="MDM8562921.1"/>
    <property type="molecule type" value="Genomic_DNA"/>
</dbReference>